<evidence type="ECO:0000313" key="3">
    <source>
        <dbReference type="Proteomes" id="UP000095751"/>
    </source>
</evidence>
<dbReference type="OrthoDB" id="48335at2759"/>
<dbReference type="SUPFAM" id="SSF48403">
    <property type="entry name" value="Ankyrin repeat"/>
    <property type="match status" value="1"/>
</dbReference>
<evidence type="ECO:0000313" key="2">
    <source>
        <dbReference type="EMBL" id="OEU19283.1"/>
    </source>
</evidence>
<gene>
    <name evidence="2" type="ORF">FRACYDRAFT_235333</name>
</gene>
<keyword evidence="3" id="KW-1185">Reference proteome</keyword>
<accession>A0A1E7FNB6</accession>
<protein>
    <recommendedName>
        <fullName evidence="4">Ankyrin</fullName>
    </recommendedName>
</protein>
<organism evidence="2 3">
    <name type="scientific">Fragilariopsis cylindrus CCMP1102</name>
    <dbReference type="NCBI Taxonomy" id="635003"/>
    <lineage>
        <taxon>Eukaryota</taxon>
        <taxon>Sar</taxon>
        <taxon>Stramenopiles</taxon>
        <taxon>Ochrophyta</taxon>
        <taxon>Bacillariophyta</taxon>
        <taxon>Bacillariophyceae</taxon>
        <taxon>Bacillariophycidae</taxon>
        <taxon>Bacillariales</taxon>
        <taxon>Bacillariaceae</taxon>
        <taxon>Fragilariopsis</taxon>
    </lineage>
</organism>
<feature type="compositionally biased region" description="Acidic residues" evidence="1">
    <location>
        <begin position="527"/>
        <end position="547"/>
    </location>
</feature>
<feature type="region of interest" description="Disordered" evidence="1">
    <location>
        <begin position="56"/>
        <end position="192"/>
    </location>
</feature>
<feature type="compositionally biased region" description="Basic and acidic residues" evidence="1">
    <location>
        <begin position="131"/>
        <end position="147"/>
    </location>
</feature>
<dbReference type="AlphaFoldDB" id="A0A1E7FNB6"/>
<dbReference type="Gene3D" id="1.25.40.20">
    <property type="entry name" value="Ankyrin repeat-containing domain"/>
    <property type="match status" value="1"/>
</dbReference>
<feature type="region of interest" description="Disordered" evidence="1">
    <location>
        <begin position="466"/>
        <end position="547"/>
    </location>
</feature>
<sequence length="547" mass="61902">MSAFELQQGYQEGISIADNNIRNAVHTTTSTKTRTILRIKRRRTETPIPCIRLEGLTTKTVPESIGGGGEREQKEDFGGDNEPAEGGRNNYNSTLLHEEKDDCNKNNNNGSKRRRGSAVLWKRFDPNNNNNKDDDERRNEQGEKYRIVDAMLAEESEDEGDNELKRSIGEGDENHGYNGTADDHHLHHHRRSKRRKLTLLDSSMLTSNTPIADTVEQLKMSNYSPSLLSPSKSNKSTAGAAAATAALKKKKGALKVLDPLTRIVDDSLKEVLIGEKTIESHYRQLTTDPTFTLRDISSQRKWMTWNLNTNAGGDGGNILHCCALWNDASIANELLQRYVDLGIILMEAVDGDGRTPYEVAQLVGHERVCEILEIYGGDTTNYVYDVFYLDDASTKTEDQIMTTNNNDAEKDWGKINDSKDQVVNDEYDENGPTGIMTAELTSGVGYWTPEGELILEADLKHARSFSEETDGDIDSNCEEYGGNDYPEEYEEEQDGDDADVYREYKQMRTMLQQQQGQQPRVHNYDNENYEFSDDDDNHDEYDWEEDL</sequence>
<evidence type="ECO:0000256" key="1">
    <source>
        <dbReference type="SAM" id="MobiDB-lite"/>
    </source>
</evidence>
<dbReference type="KEGG" id="fcy:FRACYDRAFT_235333"/>
<feature type="compositionally biased region" description="Basic and acidic residues" evidence="1">
    <location>
        <begin position="162"/>
        <end position="185"/>
    </location>
</feature>
<feature type="compositionally biased region" description="Acidic residues" evidence="1">
    <location>
        <begin position="152"/>
        <end position="161"/>
    </location>
</feature>
<dbReference type="InterPro" id="IPR036770">
    <property type="entry name" value="Ankyrin_rpt-contain_sf"/>
</dbReference>
<reference evidence="2 3" key="1">
    <citation type="submission" date="2016-09" db="EMBL/GenBank/DDBJ databases">
        <title>Extensive genetic diversity and differential bi-allelic expression allows diatom success in the polar Southern Ocean.</title>
        <authorList>
            <consortium name="DOE Joint Genome Institute"/>
            <person name="Mock T."/>
            <person name="Otillar R.P."/>
            <person name="Strauss J."/>
            <person name="Dupont C."/>
            <person name="Frickenhaus S."/>
            <person name="Maumus F."/>
            <person name="Mcmullan M."/>
            <person name="Sanges R."/>
            <person name="Schmutz J."/>
            <person name="Toseland A."/>
            <person name="Valas R."/>
            <person name="Veluchamy A."/>
            <person name="Ward B.J."/>
            <person name="Allen A."/>
            <person name="Barry K."/>
            <person name="Falciatore A."/>
            <person name="Ferrante M."/>
            <person name="Fortunato A.E."/>
            <person name="Gloeckner G."/>
            <person name="Gruber A."/>
            <person name="Hipkin R."/>
            <person name="Janech M."/>
            <person name="Kroth P."/>
            <person name="Leese F."/>
            <person name="Lindquist E."/>
            <person name="Lyon B.R."/>
            <person name="Martin J."/>
            <person name="Mayer C."/>
            <person name="Parker M."/>
            <person name="Quesneville H."/>
            <person name="Raymond J."/>
            <person name="Uhlig C."/>
            <person name="Valentin K.U."/>
            <person name="Worden A.Z."/>
            <person name="Armbrust E.V."/>
            <person name="Bowler C."/>
            <person name="Green B."/>
            <person name="Moulton V."/>
            <person name="Van Oosterhout C."/>
            <person name="Grigoriev I."/>
        </authorList>
    </citation>
    <scope>NUCLEOTIDE SEQUENCE [LARGE SCALE GENOMIC DNA]</scope>
    <source>
        <strain evidence="2 3">CCMP1102</strain>
    </source>
</reference>
<name>A0A1E7FNB6_9STRA</name>
<feature type="compositionally biased region" description="Acidic residues" evidence="1">
    <location>
        <begin position="467"/>
        <end position="477"/>
    </location>
</feature>
<evidence type="ECO:0008006" key="4">
    <source>
        <dbReference type="Google" id="ProtNLM"/>
    </source>
</evidence>
<dbReference type="InParanoid" id="A0A1E7FNB6"/>
<proteinExistence type="predicted"/>
<dbReference type="EMBL" id="KV784355">
    <property type="protein sequence ID" value="OEU19283.1"/>
    <property type="molecule type" value="Genomic_DNA"/>
</dbReference>
<dbReference type="Proteomes" id="UP000095751">
    <property type="component" value="Unassembled WGS sequence"/>
</dbReference>
<feature type="compositionally biased region" description="Acidic residues" evidence="1">
    <location>
        <begin position="485"/>
        <end position="498"/>
    </location>
</feature>